<dbReference type="PANTHER" id="PTHR24148:SF64">
    <property type="entry name" value="HETEROKARYON INCOMPATIBILITY DOMAIN-CONTAINING PROTEIN"/>
    <property type="match status" value="1"/>
</dbReference>
<dbReference type="EMBL" id="JABEXW010000186">
    <property type="protein sequence ID" value="KAF4968802.1"/>
    <property type="molecule type" value="Genomic_DNA"/>
</dbReference>
<feature type="domain" description="Heterokaryon incompatibility" evidence="1">
    <location>
        <begin position="42"/>
        <end position="201"/>
    </location>
</feature>
<sequence>MKYEYNSLLPPGQIRLLTIIPDDGIAVSTKLHIVKLDDNPVYRCLSYTWSGPDGDGTSEIWTKPTESVLIDGLEMPIRRNLHNALIALRQSGTLGPIWIDALCINQEDIEERNIQVSQMARIYKDAEEVVVWLGHEEAYTREAVANMERVYVSRQDLLSDDFVRIIDDAFTACHFTDLDMVGIARFFSEYAWFGRTWTLQEMWLARNMRFICGRISASLDVILAGSSVAHTCYVFCSIYEDIKATAGHTWLTNFIYDLMAKLKDGDGNVDPVSIGFEASYHRERHATDPRDKVYGLLAISDTNNDRIGSIVADYSKSVQEVFSTAAAHCLLDLPHWKGLGSIGDRNEYNIQGLPSWVPDYTQAVPWRLLRRSWTDMFKTAIHGELNISYDISSPYTLSSPYHHFDTITALTTAHWEDYEGYPQMIEILNLVLNPFHIKTPNNDNIIRVLTRTLTADQAGLYDETGYDFFSQFEEMLYSMLWLNIAKKDPVLAKELLQDPEISLSEALSLIGIHNAPELVSTLLQPYRYLYQTEQQINAEFRFKRREMGYTGRHQKGQTSTSSIRLDWGSASENRCLFRTERGHLGLAPRTAQVGDQVGILQGAEVPHVFRQISEDSENDLTLVGDAYVYGIMYGELESEKLEYKVITLH</sequence>
<dbReference type="InterPro" id="IPR052895">
    <property type="entry name" value="HetReg/Transcr_Mod"/>
</dbReference>
<gene>
    <name evidence="2" type="ORF">FSARC_3829</name>
</gene>
<dbReference type="OrthoDB" id="2504919at2759"/>
<name>A0A8H4U338_9HYPO</name>
<reference evidence="2" key="1">
    <citation type="journal article" date="2020" name="BMC Genomics">
        <title>Correction to: Identification and distribution of gene clusters required for synthesis of sphingolipid metabolism inhibitors in diverse species of the filamentous fungus Fusarium.</title>
        <authorList>
            <person name="Kim H.S."/>
            <person name="Lohmar J.M."/>
            <person name="Busman M."/>
            <person name="Brown D.W."/>
            <person name="Naumann T.A."/>
            <person name="Divon H.H."/>
            <person name="Lysoe E."/>
            <person name="Uhlig S."/>
            <person name="Proctor R.H."/>
        </authorList>
    </citation>
    <scope>NUCLEOTIDE SEQUENCE</scope>
    <source>
        <strain evidence="2">NRRL 20472</strain>
    </source>
</reference>
<dbReference type="Pfam" id="PF26639">
    <property type="entry name" value="Het-6_barrel"/>
    <property type="match status" value="1"/>
</dbReference>
<dbReference type="AlphaFoldDB" id="A0A8H4U338"/>
<evidence type="ECO:0000259" key="1">
    <source>
        <dbReference type="Pfam" id="PF06985"/>
    </source>
</evidence>
<accession>A0A8H4U338</accession>
<dbReference type="PANTHER" id="PTHR24148">
    <property type="entry name" value="ANKYRIN REPEAT DOMAIN-CONTAINING PROTEIN 39 HOMOLOG-RELATED"/>
    <property type="match status" value="1"/>
</dbReference>
<proteinExistence type="predicted"/>
<organism evidence="2 3">
    <name type="scientific">Fusarium sarcochroum</name>
    <dbReference type="NCBI Taxonomy" id="1208366"/>
    <lineage>
        <taxon>Eukaryota</taxon>
        <taxon>Fungi</taxon>
        <taxon>Dikarya</taxon>
        <taxon>Ascomycota</taxon>
        <taxon>Pezizomycotina</taxon>
        <taxon>Sordariomycetes</taxon>
        <taxon>Hypocreomycetidae</taxon>
        <taxon>Hypocreales</taxon>
        <taxon>Nectriaceae</taxon>
        <taxon>Fusarium</taxon>
        <taxon>Fusarium lateritium species complex</taxon>
    </lineage>
</organism>
<dbReference type="Pfam" id="PF06985">
    <property type="entry name" value="HET"/>
    <property type="match status" value="1"/>
</dbReference>
<reference evidence="2" key="2">
    <citation type="submission" date="2020-05" db="EMBL/GenBank/DDBJ databases">
        <authorList>
            <person name="Kim H.-S."/>
            <person name="Proctor R.H."/>
            <person name="Brown D.W."/>
        </authorList>
    </citation>
    <scope>NUCLEOTIDE SEQUENCE</scope>
    <source>
        <strain evidence="2">NRRL 20472</strain>
    </source>
</reference>
<dbReference type="InterPro" id="IPR010730">
    <property type="entry name" value="HET"/>
</dbReference>
<evidence type="ECO:0000313" key="2">
    <source>
        <dbReference type="EMBL" id="KAF4968802.1"/>
    </source>
</evidence>
<comment type="caution">
    <text evidence="2">The sequence shown here is derived from an EMBL/GenBank/DDBJ whole genome shotgun (WGS) entry which is preliminary data.</text>
</comment>
<protein>
    <recommendedName>
        <fullName evidence="1">Heterokaryon incompatibility domain-containing protein</fullName>
    </recommendedName>
</protein>
<keyword evidence="3" id="KW-1185">Reference proteome</keyword>
<dbReference type="Proteomes" id="UP000622797">
    <property type="component" value="Unassembled WGS sequence"/>
</dbReference>
<evidence type="ECO:0000313" key="3">
    <source>
        <dbReference type="Proteomes" id="UP000622797"/>
    </source>
</evidence>